<evidence type="ECO:0000313" key="9">
    <source>
        <dbReference type="Proteomes" id="UP001205063"/>
    </source>
</evidence>
<dbReference type="Pfam" id="PF03176">
    <property type="entry name" value="MMPL"/>
    <property type="match status" value="1"/>
</dbReference>
<comment type="subcellular location">
    <subcellularLocation>
        <location evidence="1">Cell membrane</location>
        <topology evidence="1">Multi-pass membrane protein</topology>
    </subcellularLocation>
</comment>
<evidence type="ECO:0000259" key="7">
    <source>
        <dbReference type="Pfam" id="PF03176"/>
    </source>
</evidence>
<protein>
    <submittedName>
        <fullName evidence="8">MMPL family transporter</fullName>
    </submittedName>
</protein>
<reference evidence="8" key="1">
    <citation type="submission" date="2022-06" db="EMBL/GenBank/DDBJ databases">
        <title>Isolation of gut microbiota from human fecal samples.</title>
        <authorList>
            <person name="Pamer E.G."/>
            <person name="Barat B."/>
            <person name="Waligurski E."/>
            <person name="Medina S."/>
            <person name="Paddock L."/>
            <person name="Mostad J."/>
        </authorList>
    </citation>
    <scope>NUCLEOTIDE SEQUENCE</scope>
    <source>
        <strain evidence="8">DFI.7.96</strain>
    </source>
</reference>
<evidence type="ECO:0000313" key="8">
    <source>
        <dbReference type="EMBL" id="MCQ4950867.1"/>
    </source>
</evidence>
<accession>A0AAW5KDD2</accession>
<dbReference type="PANTHER" id="PTHR33406:SF13">
    <property type="entry name" value="MEMBRANE PROTEIN YDFJ"/>
    <property type="match status" value="1"/>
</dbReference>
<evidence type="ECO:0000256" key="2">
    <source>
        <dbReference type="ARBA" id="ARBA00022475"/>
    </source>
</evidence>
<feature type="transmembrane region" description="Helical" evidence="6">
    <location>
        <begin position="58"/>
        <end position="76"/>
    </location>
</feature>
<evidence type="ECO:0000256" key="1">
    <source>
        <dbReference type="ARBA" id="ARBA00004651"/>
    </source>
</evidence>
<evidence type="ECO:0000256" key="4">
    <source>
        <dbReference type="ARBA" id="ARBA00022989"/>
    </source>
</evidence>
<sequence>EEVKQRCPDKEEAMVKAISATLTSIAGRSITTIAGFLALCTMRLTLGRDIGIVMAKGVLLGVICTVTILPALILFFDRAIDRQTHPVLIHELERVPSFIR</sequence>
<dbReference type="PANTHER" id="PTHR33406">
    <property type="entry name" value="MEMBRANE PROTEIN MJ1562-RELATED"/>
    <property type="match status" value="1"/>
</dbReference>
<dbReference type="InterPro" id="IPR050545">
    <property type="entry name" value="Mycobact_MmpL"/>
</dbReference>
<dbReference type="RefSeq" id="WP_256136963.1">
    <property type="nucleotide sequence ID" value="NZ_JANGAB010000369.1"/>
</dbReference>
<evidence type="ECO:0000256" key="6">
    <source>
        <dbReference type="SAM" id="Phobius"/>
    </source>
</evidence>
<keyword evidence="5 6" id="KW-0472">Membrane</keyword>
<feature type="domain" description="Membrane transport protein MMPL" evidence="7">
    <location>
        <begin position="5"/>
        <end position="79"/>
    </location>
</feature>
<evidence type="ECO:0000256" key="5">
    <source>
        <dbReference type="ARBA" id="ARBA00023136"/>
    </source>
</evidence>
<feature type="non-terminal residue" evidence="8">
    <location>
        <position position="100"/>
    </location>
</feature>
<dbReference type="GO" id="GO:0005886">
    <property type="term" value="C:plasma membrane"/>
    <property type="evidence" value="ECO:0007669"/>
    <property type="project" value="UniProtKB-SubCell"/>
</dbReference>
<organism evidence="8 9">
    <name type="scientific">Bittarella massiliensis</name>
    <name type="common">ex Durand et al. 2017</name>
    <dbReference type="NCBI Taxonomy" id="1720313"/>
    <lineage>
        <taxon>Bacteria</taxon>
        <taxon>Bacillati</taxon>
        <taxon>Bacillota</taxon>
        <taxon>Clostridia</taxon>
        <taxon>Eubacteriales</taxon>
        <taxon>Oscillospiraceae</taxon>
        <taxon>Bittarella (ex Durand et al. 2017)</taxon>
    </lineage>
</organism>
<evidence type="ECO:0000256" key="3">
    <source>
        <dbReference type="ARBA" id="ARBA00022692"/>
    </source>
</evidence>
<feature type="transmembrane region" description="Helical" evidence="6">
    <location>
        <begin position="25"/>
        <end position="46"/>
    </location>
</feature>
<keyword evidence="2" id="KW-1003">Cell membrane</keyword>
<keyword evidence="3 6" id="KW-0812">Transmembrane</keyword>
<dbReference type="InterPro" id="IPR004869">
    <property type="entry name" value="MMPL_dom"/>
</dbReference>
<feature type="non-terminal residue" evidence="8">
    <location>
        <position position="1"/>
    </location>
</feature>
<dbReference type="AlphaFoldDB" id="A0AAW5KDD2"/>
<dbReference type="Proteomes" id="UP001205063">
    <property type="component" value="Unassembled WGS sequence"/>
</dbReference>
<dbReference type="EMBL" id="JANGAB010000369">
    <property type="protein sequence ID" value="MCQ4950867.1"/>
    <property type="molecule type" value="Genomic_DNA"/>
</dbReference>
<keyword evidence="4 6" id="KW-1133">Transmembrane helix</keyword>
<comment type="caution">
    <text evidence="8">The sequence shown here is derived from an EMBL/GenBank/DDBJ whole genome shotgun (WGS) entry which is preliminary data.</text>
</comment>
<dbReference type="Gene3D" id="1.20.1640.10">
    <property type="entry name" value="Multidrug efflux transporter AcrB transmembrane domain"/>
    <property type="match status" value="1"/>
</dbReference>
<proteinExistence type="predicted"/>
<name>A0AAW5KDD2_9FIRM</name>
<gene>
    <name evidence="8" type="ORF">NE646_14660</name>
</gene>
<dbReference type="SUPFAM" id="SSF82866">
    <property type="entry name" value="Multidrug efflux transporter AcrB transmembrane domain"/>
    <property type="match status" value="1"/>
</dbReference>